<dbReference type="RefSeq" id="XP_056475045.1">
    <property type="nucleotide sequence ID" value="XM_056618886.1"/>
</dbReference>
<name>A0A9W9KBA2_9EURO</name>
<feature type="region of interest" description="Disordered" evidence="1">
    <location>
        <begin position="1"/>
        <end position="40"/>
    </location>
</feature>
<comment type="caution">
    <text evidence="2">The sequence shown here is derived from an EMBL/GenBank/DDBJ whole genome shotgun (WGS) entry which is preliminary data.</text>
</comment>
<protein>
    <submittedName>
        <fullName evidence="2">Uncharacterized protein</fullName>
    </submittedName>
</protein>
<evidence type="ECO:0000313" key="2">
    <source>
        <dbReference type="EMBL" id="KAJ5099391.1"/>
    </source>
</evidence>
<feature type="compositionally biased region" description="Polar residues" evidence="1">
    <location>
        <begin position="1"/>
        <end position="23"/>
    </location>
</feature>
<dbReference type="AlphaFoldDB" id="A0A9W9KBA2"/>
<gene>
    <name evidence="2" type="ORF">N7532_006392</name>
</gene>
<reference evidence="2" key="1">
    <citation type="submission" date="2022-11" db="EMBL/GenBank/DDBJ databases">
        <authorList>
            <person name="Petersen C."/>
        </authorList>
    </citation>
    <scope>NUCLEOTIDE SEQUENCE</scope>
    <source>
        <strain evidence="2">IBT 30761</strain>
    </source>
</reference>
<dbReference type="Proteomes" id="UP001149074">
    <property type="component" value="Unassembled WGS sequence"/>
</dbReference>
<feature type="compositionally biased region" description="Basic and acidic residues" evidence="1">
    <location>
        <begin position="28"/>
        <end position="40"/>
    </location>
</feature>
<dbReference type="OrthoDB" id="4289657at2759"/>
<sequence>MVGTTVDNNPLDPTSVQKRTSIDGNDGTEQKDSSGRRMSDLEVIIQRSQNVAPSSQSICAELAHEHAVEDLHKVTDHMSEENNPAKGTTLPPQDANTQAVNELTELRKGPFFPQIYPQHTTEPDLED</sequence>
<reference evidence="2" key="2">
    <citation type="journal article" date="2023" name="IMA Fungus">
        <title>Comparative genomic study of the Penicillium genus elucidates a diverse pangenome and 15 lateral gene transfer events.</title>
        <authorList>
            <person name="Petersen C."/>
            <person name="Sorensen T."/>
            <person name="Nielsen M.R."/>
            <person name="Sondergaard T.E."/>
            <person name="Sorensen J.L."/>
            <person name="Fitzpatrick D.A."/>
            <person name="Frisvad J.C."/>
            <person name="Nielsen K.L."/>
        </authorList>
    </citation>
    <scope>NUCLEOTIDE SEQUENCE</scope>
    <source>
        <strain evidence="2">IBT 30761</strain>
    </source>
</reference>
<dbReference type="EMBL" id="JAPQKI010000005">
    <property type="protein sequence ID" value="KAJ5099391.1"/>
    <property type="molecule type" value="Genomic_DNA"/>
</dbReference>
<evidence type="ECO:0000256" key="1">
    <source>
        <dbReference type="SAM" id="MobiDB-lite"/>
    </source>
</evidence>
<accession>A0A9W9KBA2</accession>
<proteinExistence type="predicted"/>
<feature type="region of interest" description="Disordered" evidence="1">
    <location>
        <begin position="107"/>
        <end position="127"/>
    </location>
</feature>
<keyword evidence="3" id="KW-1185">Reference proteome</keyword>
<dbReference type="GeneID" id="81357865"/>
<organism evidence="2 3">
    <name type="scientific">Penicillium argentinense</name>
    <dbReference type="NCBI Taxonomy" id="1131581"/>
    <lineage>
        <taxon>Eukaryota</taxon>
        <taxon>Fungi</taxon>
        <taxon>Dikarya</taxon>
        <taxon>Ascomycota</taxon>
        <taxon>Pezizomycotina</taxon>
        <taxon>Eurotiomycetes</taxon>
        <taxon>Eurotiomycetidae</taxon>
        <taxon>Eurotiales</taxon>
        <taxon>Aspergillaceae</taxon>
        <taxon>Penicillium</taxon>
    </lineage>
</organism>
<evidence type="ECO:0000313" key="3">
    <source>
        <dbReference type="Proteomes" id="UP001149074"/>
    </source>
</evidence>